<dbReference type="PROSITE" id="PS00584">
    <property type="entry name" value="PFKB_KINASES_2"/>
    <property type="match status" value="1"/>
</dbReference>
<evidence type="ECO:0000256" key="3">
    <source>
        <dbReference type="ARBA" id="ARBA00022777"/>
    </source>
</evidence>
<dbReference type="InterPro" id="IPR002139">
    <property type="entry name" value="Ribo/fructo_kinase"/>
</dbReference>
<evidence type="ECO:0000256" key="2">
    <source>
        <dbReference type="ARBA" id="ARBA00022679"/>
    </source>
</evidence>
<dbReference type="InterPro" id="IPR029056">
    <property type="entry name" value="Ribokinase-like"/>
</dbReference>
<evidence type="ECO:0000256" key="1">
    <source>
        <dbReference type="ARBA" id="ARBA00010688"/>
    </source>
</evidence>
<sequence length="321" mass="35316">MSAAIPTEIPMPTFDVTIAGELNLDLILYGLPEQLAPERELLADRMMLTLGSSSAIVGHNLAALGSRVGFQSRIGDDPLGQIALDRLRQGGVDVSRVRRVPGEIKTGLTVILPHRSWRNILTYAGTIFELNWDDLDLDYLADSRHFHLSSYYLHRALRPRVGELFQFFKSKGMTISLDTNDDPDDRWGGGLEDVLRYVDVFLPNEREACKAAGTEHLEAAVQKLSKLVPLVVVKLGREGALAQRGTERFTSPAHQVTVVDPVGAGDSFDAGFLHQYLRGADLPTCLASGNLAGALSVTRPGGTEAFRDVAHRQEFFRQRDI</sequence>
<dbReference type="CDD" id="cd01166">
    <property type="entry name" value="KdgK"/>
    <property type="match status" value="1"/>
</dbReference>
<feature type="domain" description="Carbohydrate kinase PfkB" evidence="5">
    <location>
        <begin position="19"/>
        <end position="304"/>
    </location>
</feature>
<organism evidence="6 7">
    <name type="scientific">Candidatus Sulfotelmatobacter kueseliae</name>
    <dbReference type="NCBI Taxonomy" id="2042962"/>
    <lineage>
        <taxon>Bacteria</taxon>
        <taxon>Pseudomonadati</taxon>
        <taxon>Acidobacteriota</taxon>
        <taxon>Terriglobia</taxon>
        <taxon>Terriglobales</taxon>
        <taxon>Candidatus Korobacteraceae</taxon>
        <taxon>Candidatus Sulfotelmatobacter</taxon>
    </lineage>
</organism>
<dbReference type="Gene3D" id="3.40.1190.20">
    <property type="match status" value="1"/>
</dbReference>
<dbReference type="InterPro" id="IPR011611">
    <property type="entry name" value="PfkB_dom"/>
</dbReference>
<evidence type="ECO:0000256" key="4">
    <source>
        <dbReference type="RuleBase" id="RU003704"/>
    </source>
</evidence>
<name>A0A2U3LD10_9BACT</name>
<dbReference type="PRINTS" id="PR00990">
    <property type="entry name" value="RIBOKINASE"/>
</dbReference>
<protein>
    <submittedName>
        <fullName evidence="6">2-dehydro-3-deoxygluconokinase</fullName>
        <ecNumber evidence="6">2.7.1.45</ecNumber>
    </submittedName>
</protein>
<evidence type="ECO:0000259" key="5">
    <source>
        <dbReference type="Pfam" id="PF00294"/>
    </source>
</evidence>
<keyword evidence="2 4" id="KW-0808">Transferase</keyword>
<dbReference type="PANTHER" id="PTHR43320:SF3">
    <property type="entry name" value="CARBOHYDRATE KINASE PFKB DOMAIN-CONTAINING PROTEIN"/>
    <property type="match status" value="1"/>
</dbReference>
<dbReference type="Proteomes" id="UP000238701">
    <property type="component" value="Unassembled WGS sequence"/>
</dbReference>
<dbReference type="Pfam" id="PF00294">
    <property type="entry name" value="PfkB"/>
    <property type="match status" value="1"/>
</dbReference>
<accession>A0A2U3LD10</accession>
<evidence type="ECO:0000313" key="6">
    <source>
        <dbReference type="EMBL" id="SPF49720.1"/>
    </source>
</evidence>
<dbReference type="EC" id="2.7.1.45" evidence="6"/>
<dbReference type="GO" id="GO:0008673">
    <property type="term" value="F:2-dehydro-3-deoxygluconokinase activity"/>
    <property type="evidence" value="ECO:0007669"/>
    <property type="project" value="UniProtKB-EC"/>
</dbReference>
<evidence type="ECO:0000313" key="7">
    <source>
        <dbReference type="Proteomes" id="UP000238701"/>
    </source>
</evidence>
<gene>
    <name evidence="6" type="primary">kdgK</name>
    <name evidence="6" type="ORF">SBA1_940001</name>
</gene>
<reference evidence="7" key="1">
    <citation type="submission" date="2018-02" db="EMBL/GenBank/DDBJ databases">
        <authorList>
            <person name="Hausmann B."/>
        </authorList>
    </citation>
    <scope>NUCLEOTIDE SEQUENCE [LARGE SCALE GENOMIC DNA]</scope>
    <source>
        <strain evidence="7">Peat soil MAG SbA1</strain>
    </source>
</reference>
<dbReference type="InterPro" id="IPR052700">
    <property type="entry name" value="Carb_kinase_PfkB-like"/>
</dbReference>
<dbReference type="SUPFAM" id="SSF53613">
    <property type="entry name" value="Ribokinase-like"/>
    <property type="match status" value="1"/>
</dbReference>
<dbReference type="EMBL" id="OMOD01000193">
    <property type="protein sequence ID" value="SPF49720.1"/>
    <property type="molecule type" value="Genomic_DNA"/>
</dbReference>
<proteinExistence type="inferred from homology"/>
<dbReference type="InterPro" id="IPR002173">
    <property type="entry name" value="Carboh/pur_kinase_PfkB_CS"/>
</dbReference>
<dbReference type="PANTHER" id="PTHR43320">
    <property type="entry name" value="SUGAR KINASE"/>
    <property type="match status" value="1"/>
</dbReference>
<dbReference type="AlphaFoldDB" id="A0A2U3LD10"/>
<keyword evidence="3 4" id="KW-0418">Kinase</keyword>
<comment type="similarity">
    <text evidence="1 4">Belongs to the carbohydrate kinase PfkB family.</text>
</comment>